<dbReference type="Proteomes" id="UP000287166">
    <property type="component" value="Unassembled WGS sequence"/>
</dbReference>
<reference evidence="1 2" key="1">
    <citation type="journal article" date="2018" name="Sci. Rep.">
        <title>Genome sequence of the cauliflower mushroom Sparassis crispa (Hanabiratake) and its association with beneficial usage.</title>
        <authorList>
            <person name="Kiyama R."/>
            <person name="Furutani Y."/>
            <person name="Kawaguchi K."/>
            <person name="Nakanishi T."/>
        </authorList>
    </citation>
    <scope>NUCLEOTIDE SEQUENCE [LARGE SCALE GENOMIC DNA]</scope>
</reference>
<comment type="caution">
    <text evidence="1">The sequence shown here is derived from an EMBL/GenBank/DDBJ whole genome shotgun (WGS) entry which is preliminary data.</text>
</comment>
<organism evidence="1 2">
    <name type="scientific">Sparassis crispa</name>
    <dbReference type="NCBI Taxonomy" id="139825"/>
    <lineage>
        <taxon>Eukaryota</taxon>
        <taxon>Fungi</taxon>
        <taxon>Dikarya</taxon>
        <taxon>Basidiomycota</taxon>
        <taxon>Agaricomycotina</taxon>
        <taxon>Agaricomycetes</taxon>
        <taxon>Polyporales</taxon>
        <taxon>Sparassidaceae</taxon>
        <taxon>Sparassis</taxon>
    </lineage>
</organism>
<name>A0A401H1S3_9APHY</name>
<dbReference type="EMBL" id="BFAD01000013">
    <property type="protein sequence ID" value="GBE88342.1"/>
    <property type="molecule type" value="Genomic_DNA"/>
</dbReference>
<dbReference type="GeneID" id="38785259"/>
<evidence type="ECO:0000313" key="2">
    <source>
        <dbReference type="Proteomes" id="UP000287166"/>
    </source>
</evidence>
<dbReference type="AlphaFoldDB" id="A0A401H1S3"/>
<dbReference type="RefSeq" id="XP_027619255.1">
    <property type="nucleotide sequence ID" value="XM_027763454.1"/>
</dbReference>
<evidence type="ECO:0000313" key="1">
    <source>
        <dbReference type="EMBL" id="GBE88342.1"/>
    </source>
</evidence>
<accession>A0A401H1S3</accession>
<sequence length="105" mass="11409">MNETNRLMASVQAAKLSILAYPAFRFLHQKLHDAFVFDQVTEEGGTNVEIPGDMLTHWTWGSSAHSLNAHKLHMVTSGQAADGNGCNNAGDNDEQDAIIALSTVR</sequence>
<protein>
    <submittedName>
        <fullName evidence="1">Uncharacterized protein</fullName>
    </submittedName>
</protein>
<keyword evidence="2" id="KW-1185">Reference proteome</keyword>
<dbReference type="InParanoid" id="A0A401H1S3"/>
<gene>
    <name evidence="1" type="ORF">SCP_1301570</name>
</gene>
<proteinExistence type="predicted"/>